<dbReference type="InterPro" id="IPR002818">
    <property type="entry name" value="DJ-1/PfpI"/>
</dbReference>
<dbReference type="GO" id="GO:0016740">
    <property type="term" value="F:transferase activity"/>
    <property type="evidence" value="ECO:0007669"/>
    <property type="project" value="UniProtKB-KW"/>
</dbReference>
<dbReference type="GO" id="GO:0005737">
    <property type="term" value="C:cytoplasm"/>
    <property type="evidence" value="ECO:0007669"/>
    <property type="project" value="TreeGrafter"/>
</dbReference>
<keyword evidence="2" id="KW-0315">Glutamine amidotransferase</keyword>
<dbReference type="InterPro" id="IPR050325">
    <property type="entry name" value="Prot/Nucl_acid_deglycase"/>
</dbReference>
<protein>
    <submittedName>
        <fullName evidence="2">Glutamine amidotransferase</fullName>
    </submittedName>
</protein>
<feature type="domain" description="DJ-1/PfpI" evidence="1">
    <location>
        <begin position="6"/>
        <end position="173"/>
    </location>
</feature>
<organism evidence="2 3">
    <name type="scientific">Antrihabitans cavernicola</name>
    <dbReference type="NCBI Taxonomy" id="2495913"/>
    <lineage>
        <taxon>Bacteria</taxon>
        <taxon>Bacillati</taxon>
        <taxon>Actinomycetota</taxon>
        <taxon>Actinomycetes</taxon>
        <taxon>Mycobacteriales</taxon>
        <taxon>Nocardiaceae</taxon>
        <taxon>Antrihabitans</taxon>
    </lineage>
</organism>
<dbReference type="SUPFAM" id="SSF52317">
    <property type="entry name" value="Class I glutamine amidotransferase-like"/>
    <property type="match status" value="1"/>
</dbReference>
<sequence>MTTFEKVHVGIYDTLADWEVGAAIAHINKDQWQKQPGRYRVVTVGLTPDPIVTMGGMRIVPDTTLDQIDPADSAMLILPGSDTWDAGDQAPFAKKAREFLDAGVPVAAICGATGGLAKEGLLDNRDHTSGAAMYLDAIGYGGAARYQDVPAVTDQNVITAGPPSQFEFAREIFARLDLYTPEVLAAWYQLFGQNDPAGYYVLAQA</sequence>
<keyword evidence="2" id="KW-0808">Transferase</keyword>
<dbReference type="PANTHER" id="PTHR48094">
    <property type="entry name" value="PROTEIN/NUCLEIC ACID DEGLYCASE DJ-1-RELATED"/>
    <property type="match status" value="1"/>
</dbReference>
<dbReference type="EMBL" id="VLNY01000023">
    <property type="protein sequence ID" value="KAA0017082.1"/>
    <property type="molecule type" value="Genomic_DNA"/>
</dbReference>
<dbReference type="Proteomes" id="UP000322244">
    <property type="component" value="Unassembled WGS sequence"/>
</dbReference>
<evidence type="ECO:0000313" key="2">
    <source>
        <dbReference type="EMBL" id="KAA0017082.1"/>
    </source>
</evidence>
<dbReference type="Pfam" id="PF01965">
    <property type="entry name" value="DJ-1_PfpI"/>
    <property type="match status" value="1"/>
</dbReference>
<dbReference type="PANTHER" id="PTHR48094:SF19">
    <property type="entry name" value="DJ-1_PFPI DOMAIN-CONTAINING PROTEIN"/>
    <property type="match status" value="1"/>
</dbReference>
<dbReference type="RefSeq" id="WP_149433070.1">
    <property type="nucleotide sequence ID" value="NZ_VLNY01000023.1"/>
</dbReference>
<keyword evidence="3" id="KW-1185">Reference proteome</keyword>
<gene>
    <name evidence="2" type="ORF">FOY51_25435</name>
</gene>
<dbReference type="CDD" id="cd03140">
    <property type="entry name" value="GATase1_PfpI_3"/>
    <property type="match status" value="1"/>
</dbReference>
<reference evidence="2 3" key="1">
    <citation type="submission" date="2019-07" db="EMBL/GenBank/DDBJ databases">
        <title>Rhodococcus cavernicolus sp. nov., isolated from a cave.</title>
        <authorList>
            <person name="Lee S.D."/>
        </authorList>
    </citation>
    <scope>NUCLEOTIDE SEQUENCE [LARGE SCALE GENOMIC DNA]</scope>
    <source>
        <strain evidence="2 3">C1-24</strain>
    </source>
</reference>
<dbReference type="AlphaFoldDB" id="A0A5A7S754"/>
<dbReference type="InterPro" id="IPR029062">
    <property type="entry name" value="Class_I_gatase-like"/>
</dbReference>
<name>A0A5A7S754_9NOCA</name>
<dbReference type="OrthoDB" id="6003696at2"/>
<evidence type="ECO:0000313" key="3">
    <source>
        <dbReference type="Proteomes" id="UP000322244"/>
    </source>
</evidence>
<comment type="caution">
    <text evidence="2">The sequence shown here is derived from an EMBL/GenBank/DDBJ whole genome shotgun (WGS) entry which is preliminary data.</text>
</comment>
<proteinExistence type="predicted"/>
<accession>A0A5A7S754</accession>
<evidence type="ECO:0000259" key="1">
    <source>
        <dbReference type="Pfam" id="PF01965"/>
    </source>
</evidence>
<dbReference type="Gene3D" id="3.40.50.880">
    <property type="match status" value="1"/>
</dbReference>